<dbReference type="EMBL" id="JBHSJB010000027">
    <property type="protein sequence ID" value="MFC5057342.1"/>
    <property type="molecule type" value="Genomic_DNA"/>
</dbReference>
<dbReference type="GO" id="GO:0016491">
    <property type="term" value="F:oxidoreductase activity"/>
    <property type="evidence" value="ECO:0007669"/>
    <property type="project" value="UniProtKB-KW"/>
</dbReference>
<gene>
    <name evidence="3" type="ORF">ACFPFM_26815</name>
</gene>
<dbReference type="CDD" id="cd05289">
    <property type="entry name" value="MDR_like_2"/>
    <property type="match status" value="1"/>
</dbReference>
<dbReference type="InterPro" id="IPR020843">
    <property type="entry name" value="ER"/>
</dbReference>
<name>A0ABV9Y6S0_9PSEU</name>
<dbReference type="InterPro" id="IPR013154">
    <property type="entry name" value="ADH-like_N"/>
</dbReference>
<dbReference type="EC" id="1.-.-.-" evidence="3"/>
<dbReference type="InterPro" id="IPR050700">
    <property type="entry name" value="YIM1/Zinc_Alcohol_DH_Fams"/>
</dbReference>
<evidence type="ECO:0000256" key="1">
    <source>
        <dbReference type="ARBA" id="ARBA00023002"/>
    </source>
</evidence>
<dbReference type="Pfam" id="PF13602">
    <property type="entry name" value="ADH_zinc_N_2"/>
    <property type="match status" value="1"/>
</dbReference>
<comment type="caution">
    <text evidence="3">The sequence shown here is derived from an EMBL/GenBank/DDBJ whole genome shotgun (WGS) entry which is preliminary data.</text>
</comment>
<evidence type="ECO:0000313" key="4">
    <source>
        <dbReference type="Proteomes" id="UP001595833"/>
    </source>
</evidence>
<dbReference type="InterPro" id="IPR011032">
    <property type="entry name" value="GroES-like_sf"/>
</dbReference>
<sequence>MRAINQSRFGGPEVLTEVELPKPQAAPTEVLVAVRAAGVNPVDAKWRAGSAVFGEPPFVVGWDVSGVVEEVGVGVTTHRPGDEVFGMPLFPRPAGAYAEYVVAPSRQFVAKPAALDHPHAAALPLVGLTAWQSLVETADVREGQRVLVHAAAGGVGHVAVQIAKARGAHVIATASAAKHDFVRDLGADEVVDHTAVDFAEVVRDVDVAFDTVGGDIGVRSVPTVRDGGLVVTILGNTQQDLERAAGDRVRAAAVLVEPDRLGLLALVDLVDRGLLRVELDSVLPLAEATKAHELIESGRTRGKIVLTV</sequence>
<keyword evidence="1 3" id="KW-0560">Oxidoreductase</keyword>
<dbReference type="PROSITE" id="PS01162">
    <property type="entry name" value="QOR_ZETA_CRYSTAL"/>
    <property type="match status" value="1"/>
</dbReference>
<dbReference type="InterPro" id="IPR002364">
    <property type="entry name" value="Quin_OxRdtase/zeta-crystal_CS"/>
</dbReference>
<dbReference type="Pfam" id="PF08240">
    <property type="entry name" value="ADH_N"/>
    <property type="match status" value="1"/>
</dbReference>
<keyword evidence="4" id="KW-1185">Reference proteome</keyword>
<protein>
    <submittedName>
        <fullName evidence="3">NADP-dependent oxidoreductase</fullName>
        <ecNumber evidence="3">1.-.-.-</ecNumber>
    </submittedName>
</protein>
<dbReference type="Gene3D" id="3.90.180.10">
    <property type="entry name" value="Medium-chain alcohol dehydrogenases, catalytic domain"/>
    <property type="match status" value="1"/>
</dbReference>
<evidence type="ECO:0000313" key="3">
    <source>
        <dbReference type="EMBL" id="MFC5057342.1"/>
    </source>
</evidence>
<proteinExistence type="predicted"/>
<accession>A0ABV9Y6S0</accession>
<dbReference type="PANTHER" id="PTHR11695">
    <property type="entry name" value="ALCOHOL DEHYDROGENASE RELATED"/>
    <property type="match status" value="1"/>
</dbReference>
<dbReference type="Gene3D" id="3.40.50.720">
    <property type="entry name" value="NAD(P)-binding Rossmann-like Domain"/>
    <property type="match status" value="1"/>
</dbReference>
<dbReference type="SMART" id="SM00829">
    <property type="entry name" value="PKS_ER"/>
    <property type="match status" value="1"/>
</dbReference>
<dbReference type="SUPFAM" id="SSF50129">
    <property type="entry name" value="GroES-like"/>
    <property type="match status" value="1"/>
</dbReference>
<dbReference type="Proteomes" id="UP001595833">
    <property type="component" value="Unassembled WGS sequence"/>
</dbReference>
<feature type="domain" description="Enoyl reductase (ER)" evidence="2">
    <location>
        <begin position="10"/>
        <end position="306"/>
    </location>
</feature>
<dbReference type="InterPro" id="IPR036291">
    <property type="entry name" value="NAD(P)-bd_dom_sf"/>
</dbReference>
<dbReference type="RefSeq" id="WP_344037275.1">
    <property type="nucleotide sequence ID" value="NZ_BAAAKE010000006.1"/>
</dbReference>
<reference evidence="4" key="1">
    <citation type="journal article" date="2019" name="Int. J. Syst. Evol. Microbiol.">
        <title>The Global Catalogue of Microorganisms (GCM) 10K type strain sequencing project: providing services to taxonomists for standard genome sequencing and annotation.</title>
        <authorList>
            <consortium name="The Broad Institute Genomics Platform"/>
            <consortium name="The Broad Institute Genome Sequencing Center for Infectious Disease"/>
            <person name="Wu L."/>
            <person name="Ma J."/>
        </authorList>
    </citation>
    <scope>NUCLEOTIDE SEQUENCE [LARGE SCALE GENOMIC DNA]</scope>
    <source>
        <strain evidence="4">KCTC 12848</strain>
    </source>
</reference>
<dbReference type="SUPFAM" id="SSF51735">
    <property type="entry name" value="NAD(P)-binding Rossmann-fold domains"/>
    <property type="match status" value="1"/>
</dbReference>
<evidence type="ECO:0000259" key="2">
    <source>
        <dbReference type="SMART" id="SM00829"/>
    </source>
</evidence>
<dbReference type="PANTHER" id="PTHR11695:SF294">
    <property type="entry name" value="RETICULON-4-INTERACTING PROTEIN 1, MITOCHONDRIAL"/>
    <property type="match status" value="1"/>
</dbReference>
<organism evidence="3 4">
    <name type="scientific">Saccharothrix xinjiangensis</name>
    <dbReference type="NCBI Taxonomy" id="204798"/>
    <lineage>
        <taxon>Bacteria</taxon>
        <taxon>Bacillati</taxon>
        <taxon>Actinomycetota</taxon>
        <taxon>Actinomycetes</taxon>
        <taxon>Pseudonocardiales</taxon>
        <taxon>Pseudonocardiaceae</taxon>
        <taxon>Saccharothrix</taxon>
    </lineage>
</organism>